<dbReference type="InterPro" id="IPR014710">
    <property type="entry name" value="RmlC-like_jellyroll"/>
</dbReference>
<evidence type="ECO:0000313" key="2">
    <source>
        <dbReference type="EMBL" id="CQR71853.1"/>
    </source>
</evidence>
<dbReference type="PROSITE" id="PS50042">
    <property type="entry name" value="CNMP_BINDING_3"/>
    <property type="match status" value="1"/>
</dbReference>
<evidence type="ECO:0000313" key="3">
    <source>
        <dbReference type="Proteomes" id="UP000049855"/>
    </source>
</evidence>
<dbReference type="InterPro" id="IPR018490">
    <property type="entry name" value="cNMP-bd_dom_sf"/>
</dbReference>
<name>A0A0U1KY44_9FIRM</name>
<dbReference type="InterPro" id="IPR016181">
    <property type="entry name" value="Acyl_CoA_acyltransferase"/>
</dbReference>
<dbReference type="Gene3D" id="2.60.120.10">
    <property type="entry name" value="Jelly Rolls"/>
    <property type="match status" value="1"/>
</dbReference>
<gene>
    <name evidence="2" type="ORF">SpAn4DRAFT_3719</name>
</gene>
<organism evidence="2 3">
    <name type="scientific">Sporomusa ovata</name>
    <dbReference type="NCBI Taxonomy" id="2378"/>
    <lineage>
        <taxon>Bacteria</taxon>
        <taxon>Bacillati</taxon>
        <taxon>Bacillota</taxon>
        <taxon>Negativicutes</taxon>
        <taxon>Selenomonadales</taxon>
        <taxon>Sporomusaceae</taxon>
        <taxon>Sporomusa</taxon>
    </lineage>
</organism>
<dbReference type="AlphaFoldDB" id="A0A0U1KY44"/>
<feature type="domain" description="Cyclic nucleotide-binding" evidence="1">
    <location>
        <begin position="264"/>
        <end position="381"/>
    </location>
</feature>
<dbReference type="CDD" id="cd00038">
    <property type="entry name" value="CAP_ED"/>
    <property type="match status" value="1"/>
</dbReference>
<dbReference type="EMBL" id="CTRP01000005">
    <property type="protein sequence ID" value="CQR71853.1"/>
    <property type="molecule type" value="Genomic_DNA"/>
</dbReference>
<dbReference type="Proteomes" id="UP000049855">
    <property type="component" value="Unassembled WGS sequence"/>
</dbReference>
<reference evidence="3" key="1">
    <citation type="submission" date="2015-03" db="EMBL/GenBank/DDBJ databases">
        <authorList>
            <person name="Nijsse Bart"/>
        </authorList>
    </citation>
    <scope>NUCLEOTIDE SEQUENCE [LARGE SCALE GENOMIC DNA]</scope>
</reference>
<dbReference type="SUPFAM" id="SSF55729">
    <property type="entry name" value="Acyl-CoA N-acyltransferases (Nat)"/>
    <property type="match status" value="1"/>
</dbReference>
<protein>
    <recommendedName>
        <fullName evidence="1">Cyclic nucleotide-binding domain-containing protein</fullName>
    </recommendedName>
</protein>
<sequence length="388" mass="44721">MLNNDRQVVSCSTESPESSIKICIATTPEEKREIYRFRYQTYIEEMSKRPEEVDYDSKLLYDEMDEWAVLLYAKVNSEIIATKRINIGTIADFPQKVLEFLSLETFQNYYSEHGERKFAYITKVMIAPAHRSSPILYLLIAKCYEICCNKNVQLIFGACNFHLIHLYEHLGCRRYCKNFHHSGYGLLAPIILLIEDIQYLRKVRSPLYRIARKRAALNTQAVEWFEKMFTNNSPGINSQIVEEEELWFILCKHLNCQPTKAISLLHGLSEAAAKKFLHSCGILVQCYPEDLITVQGDVSYSYNILLSGRLKSLTFQRPIKEYITPGQHFGANGLTEHNKHTEDIAAISPAEILVLSGICFQKFHHSHPDIAHKIVQNSISLTRKGYLE</sequence>
<keyword evidence="3" id="KW-1185">Reference proteome</keyword>
<evidence type="ECO:0000259" key="1">
    <source>
        <dbReference type="PROSITE" id="PS50042"/>
    </source>
</evidence>
<dbReference type="InterPro" id="IPR054597">
    <property type="entry name" value="FeeM_cat"/>
</dbReference>
<proteinExistence type="predicted"/>
<dbReference type="Pfam" id="PF21926">
    <property type="entry name" value="FeeM"/>
    <property type="match status" value="1"/>
</dbReference>
<dbReference type="RefSeq" id="WP_021168927.1">
    <property type="nucleotide sequence ID" value="NZ_CTRP01000005.1"/>
</dbReference>
<accession>A0A0U1KY44</accession>
<dbReference type="InterPro" id="IPR000595">
    <property type="entry name" value="cNMP-bd_dom"/>
</dbReference>
<dbReference type="Gene3D" id="3.40.630.30">
    <property type="match status" value="1"/>
</dbReference>
<dbReference type="SUPFAM" id="SSF51206">
    <property type="entry name" value="cAMP-binding domain-like"/>
    <property type="match status" value="1"/>
</dbReference>